<dbReference type="RefSeq" id="WP_094602638.1">
    <property type="nucleotide sequence ID" value="NZ_CP155573.1"/>
</dbReference>
<keyword evidence="8" id="KW-0408">Iron</keyword>
<dbReference type="CDD" id="cd02803">
    <property type="entry name" value="OYE_like_FMN_family"/>
    <property type="match status" value="1"/>
</dbReference>
<feature type="domain" description="FAD/NAD(P)-binding" evidence="11">
    <location>
        <begin position="384"/>
        <end position="608"/>
    </location>
</feature>
<keyword evidence="5" id="KW-0288">FMN</keyword>
<protein>
    <submittedName>
        <fullName evidence="12">Metal reductase</fullName>
        <ecNumber evidence="12">1.16.1.-</ecNumber>
    </submittedName>
</protein>
<sequence>MFDHLFSPMKIGNCEIPNRLVVPAMVVNMNKHEGMATDRYIAYHEEKAKGGWGLIITENYAVNEHAMGYPYIGGLYKEEQIPSHKKLTDTIHKYDSKIFCQIYHAGRQSKHEVNGNVQPVSSSPMICPWNKDMPHELTVEEIQQIVKDFGITAQNVVKAGFDGVEIHAAHGYLIHQFLSPHSNKRVDEYGGNYANRTRILCEVMGEVRKAVGPDFPIQVRLSAEEYSPGGRTMFESRQIIRDIEKWGADSLNLTHGMYGVFSSVGSVSSFFSSRGKNVHFAEEAKTLVKIPVITVGRIQEPTMAEDIIMSGKADFVAMGRPSLADPHYPNKVKNGQVQDVRQCIGCLQGCTSSTYQHVPVYCLVNPELGYEFETDYSKASVAKKVLIAGGGVGGMEAARGAAIKGHEVHLFEKSDILGGQFIAAAYPPFKGEFTAYTAWLIVQMKKLKINIHLNSELTADIVRKEKPGKVIIATGSKPIIPNLPGISGSNVVVAEDVLRGRVDPGLKVLVAGGGMIGSETAAYLGIQCREKVTLIEMMPEIGMDMAGDIRDDLKTCLRHHFVEVLTKTKLAGVTEQGALIEQGGKVTLYPCDTVVLAIGTKAYNPLEEDLKGICDVVVVGDAVKARKAIEASREGFVAGMNA</sequence>
<dbReference type="EMBL" id="CP155573">
    <property type="protein sequence ID" value="XFO68952.1"/>
    <property type="molecule type" value="Genomic_DNA"/>
</dbReference>
<accession>A0ABZ3IU54</accession>
<evidence type="ECO:0000313" key="13">
    <source>
        <dbReference type="Proteomes" id="UP000216752"/>
    </source>
</evidence>
<evidence type="ECO:0000256" key="8">
    <source>
        <dbReference type="ARBA" id="ARBA00023004"/>
    </source>
</evidence>
<evidence type="ECO:0000256" key="3">
    <source>
        <dbReference type="ARBA" id="ARBA00011048"/>
    </source>
</evidence>
<proteinExistence type="inferred from homology"/>
<evidence type="ECO:0000256" key="2">
    <source>
        <dbReference type="ARBA" id="ARBA00001966"/>
    </source>
</evidence>
<dbReference type="SUPFAM" id="SSF51395">
    <property type="entry name" value="FMN-linked oxidoreductases"/>
    <property type="match status" value="1"/>
</dbReference>
<dbReference type="GO" id="GO:0016491">
    <property type="term" value="F:oxidoreductase activity"/>
    <property type="evidence" value="ECO:0007669"/>
    <property type="project" value="UniProtKB-KW"/>
</dbReference>
<dbReference type="EC" id="1.16.1.-" evidence="12"/>
<comment type="cofactor">
    <cofactor evidence="1">
        <name>FMN</name>
        <dbReference type="ChEBI" id="CHEBI:58210"/>
    </cofactor>
</comment>
<comment type="similarity">
    <text evidence="3">In the N-terminal section; belongs to the NADH:flavin oxidoreductase/NADH oxidase family.</text>
</comment>
<evidence type="ECO:0000313" key="12">
    <source>
        <dbReference type="EMBL" id="XFO68952.1"/>
    </source>
</evidence>
<keyword evidence="9" id="KW-0411">Iron-sulfur</keyword>
<keyword evidence="4" id="KW-0285">Flavoprotein</keyword>
<evidence type="ECO:0000256" key="6">
    <source>
        <dbReference type="ARBA" id="ARBA00022723"/>
    </source>
</evidence>
<reference evidence="12" key="1">
    <citation type="submission" date="2024-05" db="EMBL/GenBank/DDBJ databases">
        <title>Isolation and characterization of Sporomusa carbonis sp. nov., a carboxydotrophic hydrogenogen in the genus of Sporomusa isolated from a charcoal burning pile.</title>
        <authorList>
            <person name="Boeer T."/>
            <person name="Rosenbaum F."/>
            <person name="Eysell L."/>
            <person name="Mueller V."/>
            <person name="Daniel R."/>
            <person name="Poehlein A."/>
        </authorList>
    </citation>
    <scope>NUCLEOTIDE SEQUENCE [LARGE SCALE GENOMIC DNA]</scope>
    <source>
        <strain evidence="12">DSM 10669</strain>
    </source>
</reference>
<evidence type="ECO:0000259" key="11">
    <source>
        <dbReference type="Pfam" id="PF07992"/>
    </source>
</evidence>
<organism evidence="12 13">
    <name type="scientific">Sporomusa silvacetica DSM 10669</name>
    <dbReference type="NCBI Taxonomy" id="1123289"/>
    <lineage>
        <taxon>Bacteria</taxon>
        <taxon>Bacillati</taxon>
        <taxon>Bacillota</taxon>
        <taxon>Negativicutes</taxon>
        <taxon>Selenomonadales</taxon>
        <taxon>Sporomusaceae</taxon>
        <taxon>Sporomusa</taxon>
    </lineage>
</organism>
<dbReference type="Gene3D" id="3.20.20.70">
    <property type="entry name" value="Aldolase class I"/>
    <property type="match status" value="1"/>
</dbReference>
<comment type="cofactor">
    <cofactor evidence="2">
        <name>[4Fe-4S] cluster</name>
        <dbReference type="ChEBI" id="CHEBI:49883"/>
    </cofactor>
</comment>
<dbReference type="InterPro" id="IPR001155">
    <property type="entry name" value="OxRdtase_FMN_N"/>
</dbReference>
<name>A0ABZ3IU54_9FIRM</name>
<dbReference type="Gene3D" id="3.50.50.60">
    <property type="entry name" value="FAD/NAD(P)-binding domain"/>
    <property type="match status" value="1"/>
</dbReference>
<keyword evidence="13" id="KW-1185">Reference proteome</keyword>
<dbReference type="InterPro" id="IPR023753">
    <property type="entry name" value="FAD/NAD-binding_dom"/>
</dbReference>
<dbReference type="InterPro" id="IPR051793">
    <property type="entry name" value="NADH:flavin_oxidoreductase"/>
</dbReference>
<dbReference type="PANTHER" id="PTHR42917">
    <property type="entry name" value="2,4-DIENOYL-COA REDUCTASE"/>
    <property type="match status" value="1"/>
</dbReference>
<dbReference type="Proteomes" id="UP000216752">
    <property type="component" value="Chromosome"/>
</dbReference>
<dbReference type="Pfam" id="PF07992">
    <property type="entry name" value="Pyr_redox_2"/>
    <property type="match status" value="1"/>
</dbReference>
<evidence type="ECO:0000259" key="10">
    <source>
        <dbReference type="Pfam" id="PF00724"/>
    </source>
</evidence>
<gene>
    <name evidence="12" type="ORF">SPSIL_051800</name>
</gene>
<dbReference type="Gene3D" id="3.40.50.720">
    <property type="entry name" value="NAD(P)-binding Rossmann-like Domain"/>
    <property type="match status" value="1"/>
</dbReference>
<dbReference type="SUPFAM" id="SSF51905">
    <property type="entry name" value="FAD/NAD(P)-binding domain"/>
    <property type="match status" value="1"/>
</dbReference>
<evidence type="ECO:0000256" key="9">
    <source>
        <dbReference type="ARBA" id="ARBA00023014"/>
    </source>
</evidence>
<dbReference type="PANTHER" id="PTHR42917:SF2">
    <property type="entry name" value="2,4-DIENOYL-COA REDUCTASE [(2E)-ENOYL-COA-PRODUCING]"/>
    <property type="match status" value="1"/>
</dbReference>
<evidence type="ECO:0000256" key="4">
    <source>
        <dbReference type="ARBA" id="ARBA00022630"/>
    </source>
</evidence>
<dbReference type="PRINTS" id="PR00368">
    <property type="entry name" value="FADPNR"/>
</dbReference>
<feature type="domain" description="NADH:flavin oxidoreductase/NADH oxidase N-terminal" evidence="10">
    <location>
        <begin position="5"/>
        <end position="336"/>
    </location>
</feature>
<evidence type="ECO:0000256" key="5">
    <source>
        <dbReference type="ARBA" id="ARBA00022643"/>
    </source>
</evidence>
<dbReference type="Pfam" id="PF00724">
    <property type="entry name" value="Oxidored_FMN"/>
    <property type="match status" value="1"/>
</dbReference>
<keyword evidence="7 12" id="KW-0560">Oxidoreductase</keyword>
<keyword evidence="6" id="KW-0479">Metal-binding</keyword>
<evidence type="ECO:0000256" key="7">
    <source>
        <dbReference type="ARBA" id="ARBA00023002"/>
    </source>
</evidence>
<evidence type="ECO:0000256" key="1">
    <source>
        <dbReference type="ARBA" id="ARBA00001917"/>
    </source>
</evidence>
<dbReference type="InterPro" id="IPR013785">
    <property type="entry name" value="Aldolase_TIM"/>
</dbReference>
<dbReference type="InterPro" id="IPR036188">
    <property type="entry name" value="FAD/NAD-bd_sf"/>
</dbReference>